<evidence type="ECO:0000259" key="14">
    <source>
        <dbReference type="PROSITE" id="PS51285"/>
    </source>
</evidence>
<keyword evidence="8" id="KW-0067">ATP-binding</keyword>
<dbReference type="Pfam" id="PF00069">
    <property type="entry name" value="Pkinase"/>
    <property type="match status" value="2"/>
</dbReference>
<dbReference type="PANTHER" id="PTHR24356:SF1">
    <property type="entry name" value="SERINE_THREONINE-PROTEIN KINASE GREATWALL"/>
    <property type="match status" value="1"/>
</dbReference>
<feature type="compositionally biased region" description="Polar residues" evidence="12">
    <location>
        <begin position="361"/>
        <end position="387"/>
    </location>
</feature>
<dbReference type="STRING" id="568069.A0A1J1IS21"/>
<feature type="region of interest" description="Disordered" evidence="12">
    <location>
        <begin position="456"/>
        <end position="481"/>
    </location>
</feature>
<evidence type="ECO:0000256" key="11">
    <source>
        <dbReference type="ARBA" id="ARBA00048679"/>
    </source>
</evidence>
<evidence type="ECO:0000256" key="3">
    <source>
        <dbReference type="ARBA" id="ARBA00022148"/>
    </source>
</evidence>
<dbReference type="EMBL" id="CVRI01000059">
    <property type="protein sequence ID" value="CRL03027.1"/>
    <property type="molecule type" value="Genomic_DNA"/>
</dbReference>
<dbReference type="InterPro" id="IPR000719">
    <property type="entry name" value="Prot_kinase_dom"/>
</dbReference>
<reference evidence="15 16" key="1">
    <citation type="submission" date="2015-04" db="EMBL/GenBank/DDBJ databases">
        <authorList>
            <person name="Syromyatnikov M.Y."/>
            <person name="Popov V.N."/>
        </authorList>
    </citation>
    <scope>NUCLEOTIDE SEQUENCE [LARGE SCALE GENOMIC DNA]</scope>
</reference>
<comment type="catalytic activity">
    <reaction evidence="10">
        <text>L-threonyl-[protein] + ATP = O-phospho-L-threonyl-[protein] + ADP + H(+)</text>
        <dbReference type="Rhea" id="RHEA:46608"/>
        <dbReference type="Rhea" id="RHEA-COMP:11060"/>
        <dbReference type="Rhea" id="RHEA-COMP:11605"/>
        <dbReference type="ChEBI" id="CHEBI:15378"/>
        <dbReference type="ChEBI" id="CHEBI:30013"/>
        <dbReference type="ChEBI" id="CHEBI:30616"/>
        <dbReference type="ChEBI" id="CHEBI:61977"/>
        <dbReference type="ChEBI" id="CHEBI:456216"/>
        <dbReference type="EC" id="2.7.11.1"/>
    </reaction>
</comment>
<feature type="region of interest" description="Disordered" evidence="12">
    <location>
        <begin position="351"/>
        <end position="442"/>
    </location>
</feature>
<dbReference type="PROSITE" id="PS51285">
    <property type="entry name" value="AGC_KINASE_CTER"/>
    <property type="match status" value="1"/>
</dbReference>
<comment type="similarity">
    <text evidence="1">Belongs to the protein kinase superfamily. AGC Ser/Thr protein kinase family.</text>
</comment>
<dbReference type="FunFam" id="3.30.200.20:FF:000550">
    <property type="entry name" value="Serine/threonine-protein kinase greatwall"/>
    <property type="match status" value="1"/>
</dbReference>
<dbReference type="GO" id="GO:0005524">
    <property type="term" value="F:ATP binding"/>
    <property type="evidence" value="ECO:0007669"/>
    <property type="project" value="UniProtKB-KW"/>
</dbReference>
<accession>A0A1J1IS21</accession>
<evidence type="ECO:0000256" key="8">
    <source>
        <dbReference type="ARBA" id="ARBA00022840"/>
    </source>
</evidence>
<proteinExistence type="inferred from homology"/>
<dbReference type="GO" id="GO:0004674">
    <property type="term" value="F:protein serine/threonine kinase activity"/>
    <property type="evidence" value="ECO:0007669"/>
    <property type="project" value="UniProtKB-KW"/>
</dbReference>
<dbReference type="PROSITE" id="PS00108">
    <property type="entry name" value="PROTEIN_KINASE_ST"/>
    <property type="match status" value="1"/>
</dbReference>
<evidence type="ECO:0000256" key="1">
    <source>
        <dbReference type="ARBA" id="ARBA00009903"/>
    </source>
</evidence>
<dbReference type="GO" id="GO:0035556">
    <property type="term" value="P:intracellular signal transduction"/>
    <property type="evidence" value="ECO:0007669"/>
    <property type="project" value="TreeGrafter"/>
</dbReference>
<protein>
    <recommendedName>
        <fullName evidence="3">Serine/threonine-protein kinase greatwall</fullName>
        <ecNumber evidence="2">2.7.11.1</ecNumber>
    </recommendedName>
    <alternativeName>
        <fullName evidence="9">Microtubule-associated serine/threonine-protein kinase-like</fullName>
    </alternativeName>
</protein>
<evidence type="ECO:0000313" key="16">
    <source>
        <dbReference type="Proteomes" id="UP000183832"/>
    </source>
</evidence>
<dbReference type="Gene3D" id="1.10.510.10">
    <property type="entry name" value="Transferase(Phosphotransferase) domain 1"/>
    <property type="match status" value="2"/>
</dbReference>
<dbReference type="Gene3D" id="3.30.200.20">
    <property type="entry name" value="Phosphorylase Kinase, domain 1"/>
    <property type="match status" value="1"/>
</dbReference>
<sequence length="718" mass="80065">MTDVCDNVSLKDSVPIDDSIIFKNIEQFTTKNDSAIVATSSQINPPSILDFCIVKPISKGAFGKVFLGYKTTKPSQLYAIKVMKKSEMINKNLVSQVITERNALALSQSPFCVTLFYSLQSTSSIYLVMEYMIGGDLKSLLAMYGFFDENTSRFYCAEILLALQYLHQHGIVHRDIKPDNMLVSSTGHVKLTDFGLSKIDLSRDLEMSDLINGSPSLNARTPGQILSLTSHLSFGSNDKKIAEVIEREIDASKLESTHLNDSKMSGVSPFFSAEDINLSTTSRLSRIIESSSGSSYETAKTSPSSSDNFTSSSNEIRLQMDSDSDKENGLKNQSFSMIPIKRVAFRFHEDSGISSKKDDTSGNTNNDYSSGHYNHSNSTASDFSRSNCSDKSKHELHSPIRPFSRAFKRPDHQRELSIPRKRTLTHRADFSIDGGSESGQHTGLTQEIEICMDISNSASKRHKSKDTSPISKVKSSPDGEISVSAINPNVIVSTPVSTQKITRGKNKKKNMLRFAVPHCSLDRLPKQVQYVEHDDPAMSPIQRGKNVNEVTPKMVKTPFRTPKSVRRGIMESHERILGTPDYLAPELLLLQGHGKEVDWWALGVCLYEFMTGIPPFNDETPQKVFENILSRNIEWPIGDEALSDEAMEAVEAMLTMSPTARPSADECKLMKFFNSINFDDIQNTEPPFVPNPDDPLDTGYFNARNEMQHLKLSNFEMS</sequence>
<dbReference type="SUPFAM" id="SSF56112">
    <property type="entry name" value="Protein kinase-like (PK-like)"/>
    <property type="match status" value="1"/>
</dbReference>
<dbReference type="FunFam" id="1.10.510.10:FF:000484">
    <property type="entry name" value="Serine/threonine-protein kinase greatwall, putative"/>
    <property type="match status" value="1"/>
</dbReference>
<evidence type="ECO:0000256" key="6">
    <source>
        <dbReference type="ARBA" id="ARBA00022741"/>
    </source>
</evidence>
<gene>
    <name evidence="15" type="primary">putative Serine</name>
    <name evidence="15" type="ORF">CLUMA_CG016176</name>
</gene>
<evidence type="ECO:0000256" key="10">
    <source>
        <dbReference type="ARBA" id="ARBA00047899"/>
    </source>
</evidence>
<evidence type="ECO:0000256" key="2">
    <source>
        <dbReference type="ARBA" id="ARBA00012513"/>
    </source>
</evidence>
<evidence type="ECO:0000256" key="9">
    <source>
        <dbReference type="ARBA" id="ARBA00033099"/>
    </source>
</evidence>
<dbReference type="InterPro" id="IPR050236">
    <property type="entry name" value="Ser_Thr_kinase_AGC"/>
</dbReference>
<evidence type="ECO:0000256" key="5">
    <source>
        <dbReference type="ARBA" id="ARBA00022679"/>
    </source>
</evidence>
<keyword evidence="6" id="KW-0547">Nucleotide-binding</keyword>
<dbReference type="SMART" id="SM00220">
    <property type="entry name" value="S_TKc"/>
    <property type="match status" value="1"/>
</dbReference>
<dbReference type="PANTHER" id="PTHR24356">
    <property type="entry name" value="SERINE/THREONINE-PROTEIN KINASE"/>
    <property type="match status" value="1"/>
</dbReference>
<organism evidence="15 16">
    <name type="scientific">Clunio marinus</name>
    <dbReference type="NCBI Taxonomy" id="568069"/>
    <lineage>
        <taxon>Eukaryota</taxon>
        <taxon>Metazoa</taxon>
        <taxon>Ecdysozoa</taxon>
        <taxon>Arthropoda</taxon>
        <taxon>Hexapoda</taxon>
        <taxon>Insecta</taxon>
        <taxon>Pterygota</taxon>
        <taxon>Neoptera</taxon>
        <taxon>Endopterygota</taxon>
        <taxon>Diptera</taxon>
        <taxon>Nematocera</taxon>
        <taxon>Chironomoidea</taxon>
        <taxon>Chironomidae</taxon>
        <taxon>Clunio</taxon>
    </lineage>
</organism>
<keyword evidence="7" id="KW-0418">Kinase</keyword>
<feature type="compositionally biased region" description="Basic and acidic residues" evidence="12">
    <location>
        <begin position="388"/>
        <end position="398"/>
    </location>
</feature>
<evidence type="ECO:0000256" key="4">
    <source>
        <dbReference type="ARBA" id="ARBA00022527"/>
    </source>
</evidence>
<comment type="catalytic activity">
    <reaction evidence="11">
        <text>L-seryl-[protein] + ATP = O-phospho-L-seryl-[protein] + ADP + H(+)</text>
        <dbReference type="Rhea" id="RHEA:17989"/>
        <dbReference type="Rhea" id="RHEA-COMP:9863"/>
        <dbReference type="Rhea" id="RHEA-COMP:11604"/>
        <dbReference type="ChEBI" id="CHEBI:15378"/>
        <dbReference type="ChEBI" id="CHEBI:29999"/>
        <dbReference type="ChEBI" id="CHEBI:30616"/>
        <dbReference type="ChEBI" id="CHEBI:83421"/>
        <dbReference type="ChEBI" id="CHEBI:456216"/>
        <dbReference type="EC" id="2.7.11.1"/>
    </reaction>
</comment>
<dbReference type="PROSITE" id="PS50011">
    <property type="entry name" value="PROTEIN_KINASE_DOM"/>
    <property type="match status" value="1"/>
</dbReference>
<name>A0A1J1IS21_9DIPT</name>
<feature type="domain" description="Protein kinase" evidence="13">
    <location>
        <begin position="51"/>
        <end position="673"/>
    </location>
</feature>
<feature type="domain" description="AGC-kinase C-terminal" evidence="14">
    <location>
        <begin position="674"/>
        <end position="718"/>
    </location>
</feature>
<keyword evidence="16" id="KW-1185">Reference proteome</keyword>
<dbReference type="EC" id="2.7.11.1" evidence="2"/>
<feature type="region of interest" description="Disordered" evidence="12">
    <location>
        <begin position="290"/>
        <end position="313"/>
    </location>
</feature>
<evidence type="ECO:0000256" key="12">
    <source>
        <dbReference type="SAM" id="MobiDB-lite"/>
    </source>
</evidence>
<dbReference type="GO" id="GO:0005634">
    <property type="term" value="C:nucleus"/>
    <property type="evidence" value="ECO:0007669"/>
    <property type="project" value="TreeGrafter"/>
</dbReference>
<feature type="compositionally biased region" description="Basic and acidic residues" evidence="12">
    <location>
        <begin position="408"/>
        <end position="418"/>
    </location>
</feature>
<dbReference type="Proteomes" id="UP000183832">
    <property type="component" value="Unassembled WGS sequence"/>
</dbReference>
<keyword evidence="4" id="KW-0723">Serine/threonine-protein kinase</keyword>
<dbReference type="InterPro" id="IPR000961">
    <property type="entry name" value="AGC-kinase_C"/>
</dbReference>
<dbReference type="InterPro" id="IPR011009">
    <property type="entry name" value="Kinase-like_dom_sf"/>
</dbReference>
<dbReference type="FunFam" id="1.10.510.10:FF:000278">
    <property type="entry name" value="serine/threonine-protein kinase greatwall isoform X1"/>
    <property type="match status" value="1"/>
</dbReference>
<evidence type="ECO:0000256" key="7">
    <source>
        <dbReference type="ARBA" id="ARBA00022777"/>
    </source>
</evidence>
<dbReference type="OrthoDB" id="162894at2759"/>
<evidence type="ECO:0000259" key="13">
    <source>
        <dbReference type="PROSITE" id="PS50011"/>
    </source>
</evidence>
<dbReference type="AlphaFoldDB" id="A0A1J1IS21"/>
<keyword evidence="5" id="KW-0808">Transferase</keyword>
<dbReference type="InterPro" id="IPR008271">
    <property type="entry name" value="Ser/Thr_kinase_AS"/>
</dbReference>
<feature type="compositionally biased region" description="Basic and acidic residues" evidence="12">
    <location>
        <begin position="351"/>
        <end position="360"/>
    </location>
</feature>
<evidence type="ECO:0000313" key="15">
    <source>
        <dbReference type="EMBL" id="CRL03027.1"/>
    </source>
</evidence>